<accession>A0ABD2BI40</accession>
<evidence type="ECO:0000313" key="1">
    <source>
        <dbReference type="EMBL" id="KAL2732432.1"/>
    </source>
</evidence>
<organism evidence="1 2">
    <name type="scientific">Vespula maculifrons</name>
    <name type="common">Eastern yellow jacket</name>
    <name type="synonym">Wasp</name>
    <dbReference type="NCBI Taxonomy" id="7453"/>
    <lineage>
        <taxon>Eukaryota</taxon>
        <taxon>Metazoa</taxon>
        <taxon>Ecdysozoa</taxon>
        <taxon>Arthropoda</taxon>
        <taxon>Hexapoda</taxon>
        <taxon>Insecta</taxon>
        <taxon>Pterygota</taxon>
        <taxon>Neoptera</taxon>
        <taxon>Endopterygota</taxon>
        <taxon>Hymenoptera</taxon>
        <taxon>Apocrita</taxon>
        <taxon>Aculeata</taxon>
        <taxon>Vespoidea</taxon>
        <taxon>Vespidae</taxon>
        <taxon>Vespinae</taxon>
        <taxon>Vespula</taxon>
    </lineage>
</organism>
<proteinExistence type="predicted"/>
<dbReference type="EMBL" id="JAYRBN010000075">
    <property type="protein sequence ID" value="KAL2732432.1"/>
    <property type="molecule type" value="Genomic_DNA"/>
</dbReference>
<gene>
    <name evidence="1" type="ORF">V1477_014673</name>
</gene>
<name>A0ABD2BI40_VESMC</name>
<protein>
    <submittedName>
        <fullName evidence="1">Uncharacterized protein</fullName>
    </submittedName>
</protein>
<feature type="non-terminal residue" evidence="1">
    <location>
        <position position="149"/>
    </location>
</feature>
<dbReference type="Proteomes" id="UP001607303">
    <property type="component" value="Unassembled WGS sequence"/>
</dbReference>
<sequence>MEGFHWCWFSRKVPTLSGPSPTSTLLGKYSSGSNGPFYECQQSNRDQALWFVPYPRVLAKRIPSLSRRTVTSREWDHRNCDVRGAISTVAGDQTKHYCSLRFLRRACILLLLCYSTTTTTTPTTTPTTTTPTTTTTNTTTLLLLLLVEL</sequence>
<evidence type="ECO:0000313" key="2">
    <source>
        <dbReference type="Proteomes" id="UP001607303"/>
    </source>
</evidence>
<keyword evidence="2" id="KW-1185">Reference proteome</keyword>
<reference evidence="1 2" key="1">
    <citation type="journal article" date="2024" name="Ann. Entomol. Soc. Am.">
        <title>Genomic analyses of the southern and eastern yellowjacket wasps (Hymenoptera: Vespidae) reveal evolutionary signatures of social life.</title>
        <authorList>
            <person name="Catto M.A."/>
            <person name="Caine P.B."/>
            <person name="Orr S.E."/>
            <person name="Hunt B.G."/>
            <person name="Goodisman M.A.D."/>
        </authorList>
    </citation>
    <scope>NUCLEOTIDE SEQUENCE [LARGE SCALE GENOMIC DNA]</scope>
    <source>
        <strain evidence="1">232</strain>
        <tissue evidence="1">Head and thorax</tissue>
    </source>
</reference>
<comment type="caution">
    <text evidence="1">The sequence shown here is derived from an EMBL/GenBank/DDBJ whole genome shotgun (WGS) entry which is preliminary data.</text>
</comment>
<dbReference type="AlphaFoldDB" id="A0ABD2BI40"/>